<protein>
    <submittedName>
        <fullName evidence="2">Uncharacterized protein</fullName>
    </submittedName>
</protein>
<comment type="caution">
    <text evidence="2">The sequence shown here is derived from an EMBL/GenBank/DDBJ whole genome shotgun (WGS) entry which is preliminary data.</text>
</comment>
<feature type="compositionally biased region" description="Polar residues" evidence="1">
    <location>
        <begin position="102"/>
        <end position="113"/>
    </location>
</feature>
<feature type="region of interest" description="Disordered" evidence="1">
    <location>
        <begin position="50"/>
        <end position="122"/>
    </location>
</feature>
<feature type="region of interest" description="Disordered" evidence="1">
    <location>
        <begin position="134"/>
        <end position="163"/>
    </location>
</feature>
<dbReference type="RefSeq" id="XP_046013104.1">
    <property type="nucleotide sequence ID" value="XM_046160988.1"/>
</dbReference>
<proteinExistence type="predicted"/>
<dbReference type="GeneID" id="70190534"/>
<evidence type="ECO:0000256" key="1">
    <source>
        <dbReference type="SAM" id="MobiDB-lite"/>
    </source>
</evidence>
<evidence type="ECO:0000313" key="2">
    <source>
        <dbReference type="EMBL" id="KAH7031424.1"/>
    </source>
</evidence>
<reference evidence="2" key="1">
    <citation type="journal article" date="2021" name="Nat. Commun.">
        <title>Genetic determinants of endophytism in the Arabidopsis root mycobiome.</title>
        <authorList>
            <person name="Mesny F."/>
            <person name="Miyauchi S."/>
            <person name="Thiergart T."/>
            <person name="Pickel B."/>
            <person name="Atanasova L."/>
            <person name="Karlsson M."/>
            <person name="Huettel B."/>
            <person name="Barry K.W."/>
            <person name="Haridas S."/>
            <person name="Chen C."/>
            <person name="Bauer D."/>
            <person name="Andreopoulos W."/>
            <person name="Pangilinan J."/>
            <person name="LaButti K."/>
            <person name="Riley R."/>
            <person name="Lipzen A."/>
            <person name="Clum A."/>
            <person name="Drula E."/>
            <person name="Henrissat B."/>
            <person name="Kohler A."/>
            <person name="Grigoriev I.V."/>
            <person name="Martin F.M."/>
            <person name="Hacquard S."/>
        </authorList>
    </citation>
    <scope>NUCLEOTIDE SEQUENCE</scope>
    <source>
        <strain evidence="2">MPI-CAGE-CH-0230</strain>
    </source>
</reference>
<accession>A0A9P8Y9V5</accession>
<feature type="region of interest" description="Disordered" evidence="1">
    <location>
        <begin position="270"/>
        <end position="303"/>
    </location>
</feature>
<evidence type="ECO:0000313" key="3">
    <source>
        <dbReference type="Proteomes" id="UP000756346"/>
    </source>
</evidence>
<gene>
    <name evidence="2" type="ORF">B0I36DRAFT_384209</name>
</gene>
<organism evidence="2 3">
    <name type="scientific">Microdochium trichocladiopsis</name>
    <dbReference type="NCBI Taxonomy" id="1682393"/>
    <lineage>
        <taxon>Eukaryota</taxon>
        <taxon>Fungi</taxon>
        <taxon>Dikarya</taxon>
        <taxon>Ascomycota</taxon>
        <taxon>Pezizomycotina</taxon>
        <taxon>Sordariomycetes</taxon>
        <taxon>Xylariomycetidae</taxon>
        <taxon>Xylariales</taxon>
        <taxon>Microdochiaceae</taxon>
        <taxon>Microdochium</taxon>
    </lineage>
</organism>
<feature type="compositionally biased region" description="Polar residues" evidence="1">
    <location>
        <begin position="70"/>
        <end position="86"/>
    </location>
</feature>
<feature type="compositionally biased region" description="Low complexity" evidence="1">
    <location>
        <begin position="141"/>
        <end position="159"/>
    </location>
</feature>
<keyword evidence="3" id="KW-1185">Reference proteome</keyword>
<dbReference type="Proteomes" id="UP000756346">
    <property type="component" value="Unassembled WGS sequence"/>
</dbReference>
<dbReference type="EMBL" id="JAGTJQ010000005">
    <property type="protein sequence ID" value="KAH7031424.1"/>
    <property type="molecule type" value="Genomic_DNA"/>
</dbReference>
<sequence length="355" mass="39959">MGLVKFIQCSARAAWRAAQQPWATPAAGPINEQEQLVHRINYPESHDIVEEETEDASHARANNCDAAASDKTNSNKFQGGRHSNGQGKEGFYRVSGSHVPRINNSKDSATGRSGGDHNSSEATARRFFEYYEASQRKSRDTNNTNNASNTNNSTGTSTTPPRTSRFIENFEYLEAVPLLDQDNHSSNGLGSAAASAVTSREDGPATATTIAVGATATAKNYTIKQRFRRWLYRQVQECEMRERARRSRPRFGGRYRPVVDMHCRRARQELLDQRRKKRTKKEEEEEEDEGAKSEDGEKEGCSGGVEGFVRRMGEAMYQVTYGQLVMRRRAAGMEKQLAGHVEWARAQWTTRQERQ</sequence>
<name>A0A9P8Y9V5_9PEZI</name>
<feature type="compositionally biased region" description="Basic and acidic residues" evidence="1">
    <location>
        <begin position="290"/>
        <end position="300"/>
    </location>
</feature>
<dbReference type="AlphaFoldDB" id="A0A9P8Y9V5"/>